<feature type="transmembrane region" description="Helical" evidence="1">
    <location>
        <begin position="113"/>
        <end position="131"/>
    </location>
</feature>
<keyword evidence="4" id="KW-1185">Reference proteome</keyword>
<comment type="caution">
    <text evidence="3">The sequence shown here is derived from an EMBL/GenBank/DDBJ whole genome shotgun (WGS) entry which is preliminary data.</text>
</comment>
<accession>A0A8H4PS35</accession>
<keyword evidence="2" id="KW-0732">Signal</keyword>
<dbReference type="AlphaFoldDB" id="A0A8H4PS35"/>
<evidence type="ECO:0000313" key="3">
    <source>
        <dbReference type="EMBL" id="KAF4509353.1"/>
    </source>
</evidence>
<dbReference type="Pfam" id="PF20345">
    <property type="entry name" value="DUF6640"/>
    <property type="match status" value="1"/>
</dbReference>
<dbReference type="OrthoDB" id="2819018at2759"/>
<reference evidence="3 4" key="1">
    <citation type="journal article" date="2020" name="Genome Biol. Evol.">
        <title>A new high-quality draft genome assembly of the Chinese cordyceps Ophiocordyceps sinensis.</title>
        <authorList>
            <person name="Shu R."/>
            <person name="Zhang J."/>
            <person name="Meng Q."/>
            <person name="Zhang H."/>
            <person name="Zhou G."/>
            <person name="Li M."/>
            <person name="Wu P."/>
            <person name="Zhao Y."/>
            <person name="Chen C."/>
            <person name="Qin Q."/>
        </authorList>
    </citation>
    <scope>NUCLEOTIDE SEQUENCE [LARGE SCALE GENOMIC DNA]</scope>
    <source>
        <strain evidence="3 4">IOZ07</strain>
    </source>
</reference>
<feature type="transmembrane region" description="Helical" evidence="1">
    <location>
        <begin position="72"/>
        <end position="93"/>
    </location>
</feature>
<feature type="transmembrane region" description="Helical" evidence="1">
    <location>
        <begin position="41"/>
        <end position="60"/>
    </location>
</feature>
<keyword evidence="1" id="KW-0472">Membrane</keyword>
<dbReference type="Proteomes" id="UP000557566">
    <property type="component" value="Unassembled WGS sequence"/>
</dbReference>
<organism evidence="3 4">
    <name type="scientific">Ophiocordyceps sinensis</name>
    <dbReference type="NCBI Taxonomy" id="72228"/>
    <lineage>
        <taxon>Eukaryota</taxon>
        <taxon>Fungi</taxon>
        <taxon>Dikarya</taxon>
        <taxon>Ascomycota</taxon>
        <taxon>Pezizomycotina</taxon>
        <taxon>Sordariomycetes</taxon>
        <taxon>Hypocreomycetidae</taxon>
        <taxon>Hypocreales</taxon>
        <taxon>Ophiocordycipitaceae</taxon>
        <taxon>Ophiocordyceps</taxon>
    </lineage>
</organism>
<evidence type="ECO:0000256" key="2">
    <source>
        <dbReference type="SAM" id="SignalP"/>
    </source>
</evidence>
<proteinExistence type="predicted"/>
<protein>
    <submittedName>
        <fullName evidence="3">Uncharacterized protein</fullName>
    </submittedName>
</protein>
<sequence>MLGKIFLTLDAMGLLFGAPIADMNETHQYNPRWPPHAKFHNAQTILLSVMLGLVTLYFTWRRCESPLLKQQSSYIAMLCGSLYWLAGCCAPLFPGASGLDPEFGGPAFPQLPIFTTFLGCAVVGGICELYNI</sequence>
<gene>
    <name evidence="3" type="ORF">G6O67_003531</name>
</gene>
<evidence type="ECO:0000313" key="4">
    <source>
        <dbReference type="Proteomes" id="UP000557566"/>
    </source>
</evidence>
<feature type="signal peptide" evidence="2">
    <location>
        <begin position="1"/>
        <end position="17"/>
    </location>
</feature>
<feature type="chain" id="PRO_5034541971" evidence="2">
    <location>
        <begin position="18"/>
        <end position="132"/>
    </location>
</feature>
<name>A0A8H4PS35_9HYPO</name>
<keyword evidence="1" id="KW-1133">Transmembrane helix</keyword>
<keyword evidence="1" id="KW-0812">Transmembrane</keyword>
<dbReference type="InterPro" id="IPR046580">
    <property type="entry name" value="DUF6640"/>
</dbReference>
<dbReference type="EMBL" id="JAAVMX010000004">
    <property type="protein sequence ID" value="KAF4509353.1"/>
    <property type="molecule type" value="Genomic_DNA"/>
</dbReference>
<evidence type="ECO:0000256" key="1">
    <source>
        <dbReference type="SAM" id="Phobius"/>
    </source>
</evidence>